<organism evidence="2 3">
    <name type="scientific">Nyssa sinensis</name>
    <dbReference type="NCBI Taxonomy" id="561372"/>
    <lineage>
        <taxon>Eukaryota</taxon>
        <taxon>Viridiplantae</taxon>
        <taxon>Streptophyta</taxon>
        <taxon>Embryophyta</taxon>
        <taxon>Tracheophyta</taxon>
        <taxon>Spermatophyta</taxon>
        <taxon>Magnoliopsida</taxon>
        <taxon>eudicotyledons</taxon>
        <taxon>Gunneridae</taxon>
        <taxon>Pentapetalae</taxon>
        <taxon>asterids</taxon>
        <taxon>Cornales</taxon>
        <taxon>Nyssaceae</taxon>
        <taxon>Nyssa</taxon>
    </lineage>
</organism>
<keyword evidence="1" id="KW-0812">Transmembrane</keyword>
<keyword evidence="3" id="KW-1185">Reference proteome</keyword>
<keyword evidence="1" id="KW-0472">Membrane</keyword>
<evidence type="ECO:0000313" key="3">
    <source>
        <dbReference type="Proteomes" id="UP000325577"/>
    </source>
</evidence>
<reference evidence="2 3" key="1">
    <citation type="submission" date="2019-09" db="EMBL/GenBank/DDBJ databases">
        <title>A chromosome-level genome assembly of the Chinese tupelo Nyssa sinensis.</title>
        <authorList>
            <person name="Yang X."/>
            <person name="Kang M."/>
            <person name="Yang Y."/>
            <person name="Xiong H."/>
            <person name="Wang M."/>
            <person name="Zhang Z."/>
            <person name="Wang Z."/>
            <person name="Wu H."/>
            <person name="Ma T."/>
            <person name="Liu J."/>
            <person name="Xi Z."/>
        </authorList>
    </citation>
    <scope>NUCLEOTIDE SEQUENCE [LARGE SCALE GENOMIC DNA]</scope>
    <source>
        <strain evidence="2">J267</strain>
        <tissue evidence="2">Leaf</tissue>
    </source>
</reference>
<evidence type="ECO:0000313" key="2">
    <source>
        <dbReference type="EMBL" id="KAA8522240.1"/>
    </source>
</evidence>
<accession>A0A5J4ZV65</accession>
<proteinExistence type="predicted"/>
<protein>
    <submittedName>
        <fullName evidence="2">Uncharacterized protein</fullName>
    </submittedName>
</protein>
<dbReference type="EMBL" id="CM018048">
    <property type="protein sequence ID" value="KAA8522240.1"/>
    <property type="molecule type" value="Genomic_DNA"/>
</dbReference>
<keyword evidence="1" id="KW-1133">Transmembrane helix</keyword>
<name>A0A5J4ZV65_9ASTE</name>
<dbReference type="AlphaFoldDB" id="A0A5J4ZV65"/>
<gene>
    <name evidence="2" type="ORF">F0562_012913</name>
</gene>
<evidence type="ECO:0000256" key="1">
    <source>
        <dbReference type="SAM" id="Phobius"/>
    </source>
</evidence>
<sequence length="97" mass="10512">MYRPVLPRAEPDLLLPGGECGRGLRVGARGLGREGPVEVRNCSLLRRSRNRGNDWRWRSAKGSYGLSQGSIAVVVTVVDTVAAAAMAVDMTVGRKKY</sequence>
<dbReference type="Proteomes" id="UP000325577">
    <property type="component" value="Linkage Group LG5"/>
</dbReference>
<feature type="transmembrane region" description="Helical" evidence="1">
    <location>
        <begin position="66"/>
        <end position="88"/>
    </location>
</feature>